<feature type="domain" description="Lnb N-terminal periplasmic" evidence="2">
    <location>
        <begin position="117"/>
        <end position="273"/>
    </location>
</feature>
<dbReference type="OrthoDB" id="274718at2"/>
<dbReference type="Proteomes" id="UP000248021">
    <property type="component" value="Unassembled WGS sequence"/>
</dbReference>
<dbReference type="Pfam" id="PF13387">
    <property type="entry name" value="Lnb_N"/>
    <property type="match status" value="1"/>
</dbReference>
<keyword evidence="1" id="KW-0812">Transmembrane</keyword>
<proteinExistence type="predicted"/>
<comment type="caution">
    <text evidence="3">The sequence shown here is derived from an EMBL/GenBank/DDBJ whole genome shotgun (WGS) entry which is preliminary data.</text>
</comment>
<gene>
    <name evidence="3" type="ORF">C7450_109266</name>
</gene>
<evidence type="ECO:0000313" key="4">
    <source>
        <dbReference type="Proteomes" id="UP000248021"/>
    </source>
</evidence>
<reference evidence="3 4" key="1">
    <citation type="submission" date="2018-05" db="EMBL/GenBank/DDBJ databases">
        <title>Genomic Encyclopedia of Type Strains, Phase IV (KMG-IV): sequencing the most valuable type-strain genomes for metagenomic binning, comparative biology and taxonomic classification.</title>
        <authorList>
            <person name="Goeker M."/>
        </authorList>
    </citation>
    <scope>NUCLEOTIDE SEQUENCE [LARGE SCALE GENOMIC DNA]</scope>
    <source>
        <strain evidence="3 4">DSM 6462</strain>
    </source>
</reference>
<feature type="transmembrane region" description="Helical" evidence="1">
    <location>
        <begin position="59"/>
        <end position="76"/>
    </location>
</feature>
<evidence type="ECO:0000259" key="2">
    <source>
        <dbReference type="Pfam" id="PF13387"/>
    </source>
</evidence>
<keyword evidence="1" id="KW-1133">Transmembrane helix</keyword>
<evidence type="ECO:0000256" key="1">
    <source>
        <dbReference type="SAM" id="Phobius"/>
    </source>
</evidence>
<dbReference type="EMBL" id="QJJK01000009">
    <property type="protein sequence ID" value="PXW55853.1"/>
    <property type="molecule type" value="Genomic_DNA"/>
</dbReference>
<protein>
    <submittedName>
        <fullName evidence="3">Uncharacterized protein DUF4105</fullName>
    </submittedName>
</protein>
<organism evidence="3 4">
    <name type="scientific">Chelatococcus asaccharovorans</name>
    <dbReference type="NCBI Taxonomy" id="28210"/>
    <lineage>
        <taxon>Bacteria</taxon>
        <taxon>Pseudomonadati</taxon>
        <taxon>Pseudomonadota</taxon>
        <taxon>Alphaproteobacteria</taxon>
        <taxon>Hyphomicrobiales</taxon>
        <taxon>Chelatococcaceae</taxon>
        <taxon>Chelatococcus</taxon>
    </lineage>
</organism>
<name>A0A2V3U0X2_9HYPH</name>
<dbReference type="AlphaFoldDB" id="A0A2V3U0X2"/>
<accession>A0A2V3U0X2</accession>
<evidence type="ECO:0000313" key="3">
    <source>
        <dbReference type="EMBL" id="PXW55853.1"/>
    </source>
</evidence>
<dbReference type="RefSeq" id="WP_110376615.1">
    <property type="nucleotide sequence ID" value="NZ_CAKNFM010000006.1"/>
</dbReference>
<feature type="transmembrane region" description="Helical" evidence="1">
    <location>
        <begin position="31"/>
        <end position="52"/>
    </location>
</feature>
<keyword evidence="4" id="KW-1185">Reference proteome</keyword>
<dbReference type="InterPro" id="IPR025178">
    <property type="entry name" value="Lnb_N"/>
</dbReference>
<sequence length="337" mass="37992">MIVVALLVVAIILCGIWWSGALWFRLPVGVYGRYAAMAAWGLLSLLTIVMLVRGDWRSLLLYAVVLIGLGLWWSSIKPSNNRQWADDVAEMLSAEINGNSVTLHNVRNFAWRTETDYTPRWETRRYDLDTLTSVDMILSYWGRPGIAHTLVSFGFADGQFVVFSVEIRKEKNESFSEIGGFFKEFETSIVAADERDIIRLRPNVRGEDTYIYRIRMPKEAARSLFIAYVEAANALIERPRFYNTITANCTTIVYEMVKRIVPGLPMDYRLVLSGYLPEYIYDVGGLDTHTSVEALRARGRITERAIAADGSSDFSQAIRAGVPGIPALTRAPTEGLR</sequence>
<keyword evidence="1" id="KW-0472">Membrane</keyword>